<proteinExistence type="predicted"/>
<feature type="transmembrane region" description="Helical" evidence="1">
    <location>
        <begin position="132"/>
        <end position="150"/>
    </location>
</feature>
<comment type="caution">
    <text evidence="2">The sequence shown here is derived from an EMBL/GenBank/DDBJ whole genome shotgun (WGS) entry which is preliminary data.</text>
</comment>
<feature type="transmembrane region" description="Helical" evidence="1">
    <location>
        <begin position="20"/>
        <end position="42"/>
    </location>
</feature>
<dbReference type="PANTHER" id="PTHR31168:SF1">
    <property type="entry name" value="DUF599 FAMILY PROTEIN"/>
    <property type="match status" value="1"/>
</dbReference>
<protein>
    <submittedName>
        <fullName evidence="2">Uncharacterized protein</fullName>
    </submittedName>
</protein>
<sequence length="169" mass="19123">MMNTLVSFNGVLAVQTLKNNIMASILLASTTIMLSSFIAALMTHSSNQSSGFIFGDDKSPLEFSIKYFSILLCFLLSFLFNVQSIRYYSHASILINVPLEKMTTNSTTHITLNYVGRAQGKLFSVIGSKEHFISHFHCFCGFLVLVMRMMKNMMTKKKLYEENLGMSLW</sequence>
<keyword evidence="1" id="KW-0812">Transmembrane</keyword>
<dbReference type="AlphaFoldDB" id="A0AA41W2V8"/>
<dbReference type="Proteomes" id="UP001177140">
    <property type="component" value="Unassembled WGS sequence"/>
</dbReference>
<keyword evidence="1" id="KW-1133">Transmembrane helix</keyword>
<name>A0AA41W2V8_PAPNU</name>
<evidence type="ECO:0000313" key="2">
    <source>
        <dbReference type="EMBL" id="MCL7052053.1"/>
    </source>
</evidence>
<accession>A0AA41W2V8</accession>
<evidence type="ECO:0000313" key="3">
    <source>
        <dbReference type="Proteomes" id="UP001177140"/>
    </source>
</evidence>
<dbReference type="PANTHER" id="PTHR31168">
    <property type="entry name" value="OS02G0292800 PROTEIN"/>
    <property type="match status" value="1"/>
</dbReference>
<feature type="transmembrane region" description="Helical" evidence="1">
    <location>
        <begin position="63"/>
        <end position="82"/>
    </location>
</feature>
<keyword evidence="3" id="KW-1185">Reference proteome</keyword>
<organism evidence="2 3">
    <name type="scientific">Papaver nudicaule</name>
    <name type="common">Iceland poppy</name>
    <dbReference type="NCBI Taxonomy" id="74823"/>
    <lineage>
        <taxon>Eukaryota</taxon>
        <taxon>Viridiplantae</taxon>
        <taxon>Streptophyta</taxon>
        <taxon>Embryophyta</taxon>
        <taxon>Tracheophyta</taxon>
        <taxon>Spermatophyta</taxon>
        <taxon>Magnoliopsida</taxon>
        <taxon>Ranunculales</taxon>
        <taxon>Papaveraceae</taxon>
        <taxon>Papaveroideae</taxon>
        <taxon>Papaver</taxon>
    </lineage>
</organism>
<evidence type="ECO:0000256" key="1">
    <source>
        <dbReference type="SAM" id="Phobius"/>
    </source>
</evidence>
<dbReference type="Pfam" id="PF04654">
    <property type="entry name" value="DUF599"/>
    <property type="match status" value="1"/>
</dbReference>
<reference evidence="2" key="1">
    <citation type="submission" date="2022-03" db="EMBL/GenBank/DDBJ databases">
        <title>A functionally conserved STORR gene fusion in Papaver species that diverged 16.8 million years ago.</title>
        <authorList>
            <person name="Catania T."/>
        </authorList>
    </citation>
    <scope>NUCLEOTIDE SEQUENCE</scope>
    <source>
        <strain evidence="2">S-191538</strain>
    </source>
</reference>
<dbReference type="InterPro" id="IPR006747">
    <property type="entry name" value="DUF599"/>
</dbReference>
<keyword evidence="1" id="KW-0472">Membrane</keyword>
<gene>
    <name evidence="2" type="ORF">MKW94_016884</name>
</gene>
<dbReference type="EMBL" id="JAJJMA010345633">
    <property type="protein sequence ID" value="MCL7052053.1"/>
    <property type="molecule type" value="Genomic_DNA"/>
</dbReference>